<comment type="caution">
    <text evidence="3">The sequence shown here is derived from an EMBL/GenBank/DDBJ whole genome shotgun (WGS) entry which is preliminary data.</text>
</comment>
<keyword evidence="2" id="KW-0812">Transmembrane</keyword>
<evidence type="ECO:0000313" key="4">
    <source>
        <dbReference type="Proteomes" id="UP000697995"/>
    </source>
</evidence>
<keyword evidence="4" id="KW-1185">Reference proteome</keyword>
<evidence type="ECO:0000313" key="3">
    <source>
        <dbReference type="EMBL" id="MBK1662025.1"/>
    </source>
</evidence>
<name>A0ABS1D573_9PROT</name>
<evidence type="ECO:0000256" key="2">
    <source>
        <dbReference type="SAM" id="Phobius"/>
    </source>
</evidence>
<feature type="region of interest" description="Disordered" evidence="1">
    <location>
        <begin position="1"/>
        <end position="50"/>
    </location>
</feature>
<keyword evidence="2" id="KW-0472">Membrane</keyword>
<dbReference type="EMBL" id="NRSG01000430">
    <property type="protein sequence ID" value="MBK1662025.1"/>
    <property type="molecule type" value="Genomic_DNA"/>
</dbReference>
<reference evidence="3 4" key="1">
    <citation type="journal article" date="2020" name="Microorganisms">
        <title>Osmotic Adaptation and Compatible Solute Biosynthesis of Phototrophic Bacteria as Revealed from Genome Analyses.</title>
        <authorList>
            <person name="Imhoff J.F."/>
            <person name="Rahn T."/>
            <person name="Kunzel S."/>
            <person name="Keller A."/>
            <person name="Neulinger S.C."/>
        </authorList>
    </citation>
    <scope>NUCLEOTIDE SEQUENCE [LARGE SCALE GENOMIC DNA]</scope>
    <source>
        <strain evidence="3 4">DSM 15382</strain>
    </source>
</reference>
<dbReference type="Proteomes" id="UP000697995">
    <property type="component" value="Unassembled WGS sequence"/>
</dbReference>
<protein>
    <recommendedName>
        <fullName evidence="5">Periplasmic heavy metal sensor</fullName>
    </recommendedName>
</protein>
<accession>A0ABS1D573</accession>
<evidence type="ECO:0000256" key="1">
    <source>
        <dbReference type="SAM" id="MobiDB-lite"/>
    </source>
</evidence>
<keyword evidence="2" id="KW-1133">Transmembrane helix</keyword>
<feature type="compositionally biased region" description="Low complexity" evidence="1">
    <location>
        <begin position="24"/>
        <end position="37"/>
    </location>
</feature>
<evidence type="ECO:0008006" key="5">
    <source>
        <dbReference type="Google" id="ProtNLM"/>
    </source>
</evidence>
<gene>
    <name evidence="3" type="ORF">CKO45_27930</name>
</gene>
<dbReference type="Pfam" id="PF13801">
    <property type="entry name" value="Metal_resist"/>
    <property type="match status" value="1"/>
</dbReference>
<dbReference type="InterPro" id="IPR025961">
    <property type="entry name" value="Metal_resist"/>
</dbReference>
<proteinExistence type="predicted"/>
<organism evidence="3 4">
    <name type="scientific">Paracraurococcus ruber</name>
    <dbReference type="NCBI Taxonomy" id="77675"/>
    <lineage>
        <taxon>Bacteria</taxon>
        <taxon>Pseudomonadati</taxon>
        <taxon>Pseudomonadota</taxon>
        <taxon>Alphaproteobacteria</taxon>
        <taxon>Acetobacterales</taxon>
        <taxon>Roseomonadaceae</taxon>
        <taxon>Paracraurococcus</taxon>
    </lineage>
</organism>
<sequence>MAPTRHAGRRREGEPQGKGGDGGQRPPAGRRPAGAAEHPADRGGPALIRLPPGLPSGRALLGAALGASLVLNVALGALLWTRPQPVEPRGRGFDRMVSRIEHTLPAEDRPAFRQVLERERESYAAELAAFRAANRMVDEAMGREPFDPDALRTALDAWSARWAEFNLAFTGALVKAMAVVSPAGRQQIAAARREARR</sequence>
<feature type="transmembrane region" description="Helical" evidence="2">
    <location>
        <begin position="59"/>
        <end position="81"/>
    </location>
</feature>